<comment type="caution">
    <text evidence="1">The sequence shown here is derived from an EMBL/GenBank/DDBJ whole genome shotgun (WGS) entry which is preliminary data.</text>
</comment>
<protein>
    <recommendedName>
        <fullName evidence="3">DUF3168 domain-containing protein</fullName>
    </recommendedName>
</protein>
<dbReference type="EMBL" id="BAABHK010000004">
    <property type="protein sequence ID" value="GAA4626616.1"/>
    <property type="molecule type" value="Genomic_DNA"/>
</dbReference>
<accession>A0ABP8UC54</accession>
<evidence type="ECO:0008006" key="3">
    <source>
        <dbReference type="Google" id="ProtNLM"/>
    </source>
</evidence>
<proteinExistence type="predicted"/>
<dbReference type="Proteomes" id="UP001501442">
    <property type="component" value="Unassembled WGS sequence"/>
</dbReference>
<sequence>MPGTNVVAAKKALLAIVADTPALRGVQALYQWTGEAEREVIFCGKARFERENADMAADPAETLTIDLHVGVAFPGGSAEEAETRAVQIGALIEAALTADPRLGERVPGLLFAEIASGEADVVPYDEEVRAEIVYQVSLLSHLR</sequence>
<evidence type="ECO:0000313" key="1">
    <source>
        <dbReference type="EMBL" id="GAA4626616.1"/>
    </source>
</evidence>
<name>A0ABP8UC54_9ACTN</name>
<dbReference type="RefSeq" id="WP_345431943.1">
    <property type="nucleotide sequence ID" value="NZ_BAABHK010000004.1"/>
</dbReference>
<gene>
    <name evidence="1" type="ORF">GCM10023196_035580</name>
</gene>
<organism evidence="1 2">
    <name type="scientific">Actinoallomurus vinaceus</name>
    <dbReference type="NCBI Taxonomy" id="1080074"/>
    <lineage>
        <taxon>Bacteria</taxon>
        <taxon>Bacillati</taxon>
        <taxon>Actinomycetota</taxon>
        <taxon>Actinomycetes</taxon>
        <taxon>Streptosporangiales</taxon>
        <taxon>Thermomonosporaceae</taxon>
        <taxon>Actinoallomurus</taxon>
    </lineage>
</organism>
<evidence type="ECO:0000313" key="2">
    <source>
        <dbReference type="Proteomes" id="UP001501442"/>
    </source>
</evidence>
<reference evidence="2" key="1">
    <citation type="journal article" date="2019" name="Int. J. Syst. Evol. Microbiol.">
        <title>The Global Catalogue of Microorganisms (GCM) 10K type strain sequencing project: providing services to taxonomists for standard genome sequencing and annotation.</title>
        <authorList>
            <consortium name="The Broad Institute Genomics Platform"/>
            <consortium name="The Broad Institute Genome Sequencing Center for Infectious Disease"/>
            <person name="Wu L."/>
            <person name="Ma J."/>
        </authorList>
    </citation>
    <scope>NUCLEOTIDE SEQUENCE [LARGE SCALE GENOMIC DNA]</scope>
    <source>
        <strain evidence="2">JCM 17939</strain>
    </source>
</reference>
<keyword evidence="2" id="KW-1185">Reference proteome</keyword>